<gene>
    <name evidence="4" type="ORF">CAP_6281</name>
</gene>
<reference evidence="4 5" key="1">
    <citation type="submission" date="2013-05" db="EMBL/GenBank/DDBJ databases">
        <title>Genome assembly of Chondromyces apiculatus DSM 436.</title>
        <authorList>
            <person name="Sharma G."/>
            <person name="Khatri I."/>
            <person name="Kaur C."/>
            <person name="Mayilraj S."/>
            <person name="Subramanian S."/>
        </authorList>
    </citation>
    <scope>NUCLEOTIDE SEQUENCE [LARGE SCALE GENOMIC DNA]</scope>
    <source>
        <strain evidence="4 5">DSM 436</strain>
    </source>
</reference>
<feature type="transmembrane region" description="Helical" evidence="2">
    <location>
        <begin position="390"/>
        <end position="414"/>
    </location>
</feature>
<organism evidence="4 5">
    <name type="scientific">Chondromyces apiculatus DSM 436</name>
    <dbReference type="NCBI Taxonomy" id="1192034"/>
    <lineage>
        <taxon>Bacteria</taxon>
        <taxon>Pseudomonadati</taxon>
        <taxon>Myxococcota</taxon>
        <taxon>Polyangia</taxon>
        <taxon>Polyangiales</taxon>
        <taxon>Polyangiaceae</taxon>
        <taxon>Chondromyces</taxon>
    </lineage>
</organism>
<dbReference type="eggNOG" id="COG0488">
    <property type="taxonomic scope" value="Bacteria"/>
</dbReference>
<dbReference type="InterPro" id="IPR049945">
    <property type="entry name" value="AAA_22"/>
</dbReference>
<dbReference type="InterPro" id="IPR027417">
    <property type="entry name" value="P-loop_NTPase"/>
</dbReference>
<keyword evidence="2" id="KW-0472">Membrane</keyword>
<feature type="region of interest" description="Disordered" evidence="1">
    <location>
        <begin position="87"/>
        <end position="122"/>
    </location>
</feature>
<comment type="caution">
    <text evidence="4">The sequence shown here is derived from an EMBL/GenBank/DDBJ whole genome shotgun (WGS) entry which is preliminary data.</text>
</comment>
<feature type="transmembrane region" description="Helical" evidence="2">
    <location>
        <begin position="255"/>
        <end position="276"/>
    </location>
</feature>
<evidence type="ECO:0000259" key="3">
    <source>
        <dbReference type="Pfam" id="PF13401"/>
    </source>
</evidence>
<feature type="transmembrane region" description="Helical" evidence="2">
    <location>
        <begin position="464"/>
        <end position="486"/>
    </location>
</feature>
<evidence type="ECO:0000256" key="1">
    <source>
        <dbReference type="SAM" id="MobiDB-lite"/>
    </source>
</evidence>
<accession>A0A017T1C4</accession>
<dbReference type="EMBL" id="ASRX01000052">
    <property type="protein sequence ID" value="EYF03018.1"/>
    <property type="molecule type" value="Genomic_DNA"/>
</dbReference>
<proteinExistence type="predicted"/>
<dbReference type="Pfam" id="PF13401">
    <property type="entry name" value="AAA_22"/>
    <property type="match status" value="1"/>
</dbReference>
<dbReference type="RefSeq" id="WP_044246798.1">
    <property type="nucleotide sequence ID" value="NZ_ASRX01000052.1"/>
</dbReference>
<dbReference type="GO" id="GO:0016887">
    <property type="term" value="F:ATP hydrolysis activity"/>
    <property type="evidence" value="ECO:0007669"/>
    <property type="project" value="InterPro"/>
</dbReference>
<dbReference type="Proteomes" id="UP000019678">
    <property type="component" value="Unassembled WGS sequence"/>
</dbReference>
<feature type="compositionally biased region" description="Low complexity" evidence="1">
    <location>
        <begin position="87"/>
        <end position="116"/>
    </location>
</feature>
<evidence type="ECO:0000313" key="4">
    <source>
        <dbReference type="EMBL" id="EYF03018.1"/>
    </source>
</evidence>
<feature type="transmembrane region" description="Helical" evidence="2">
    <location>
        <begin position="420"/>
        <end position="437"/>
    </location>
</feature>
<keyword evidence="2" id="KW-1133">Transmembrane helix</keyword>
<sequence length="876" mass="95726">MPLRRVGRGRSGAILFALVATLSMLVASPSSVLARAPIEPSAAPPAAASPGAVPIEAPAAAPEAPLAAPGAPEPAAAAAPAAAPLAVPATAQPEAPGAASADAPAAEPPATAAEAPSSEERKTRIAALAAEAKDVAHGEPAGALLQRVMDELETLRPEVDAALGEGRAAEEAANAGKTRLAEALRDEETLDATRVHLLARLNEEQREEAFGIDRAGMEQLRAEVWHLQARAQGYVLQRERIAGEALAWIRDPFQLAALSVRALLVLVVVVVVLVLASRRQRFLDRTRDVLHRVISRPRLQRWVTGAHTAVSAISGPLLFLVVVWGVHAALGPAAARVREVELGFTLLRWYALYRLGVAIAHQFVASRVGTPELPLGEAISKKIFHSLRTVGRYALFTALILTVLAVTVGHGYIYHLVHRVAWLGTLVLAWILIRRWRDDICDAYLRRHDTGALADAVRSTRTRWYGFFVAVLAFLVLAVAALGRWARRYLLGFEQSHRLLAFLFRRRLERRQGGAGADEAVVELPEDLRARIPELPIEDPATGLEYYPGLEKFEALLTAWKDSPRIGSLLLVGGAGSGKTSWLRAAERKAEGIPTQRIALKQRMLTEKDVSATLGAALGAPEAALGSAEALAGWLRTQPRRLLILDDLEHLFLRGLDTWGAWEAFLDIVEYSAPSMFWLCALAHHPHRFVLFARGEIPVFRAVVQLAPWPEKKLGELLAGRVRESGYELSFHDLLVDEDAPDQASHAAETERDFNRLLWDYSQGVPRVALHYWLASLRPDGERRLRVRLFHGPSEDTLEDLSEIERFVLASVVWHDSLTPQEAALSLGYGRLPCEDALTKLLEVGVVDNNGGRHRVTTPWQSAVTSFLLRKHLIQP</sequence>
<protein>
    <recommendedName>
        <fullName evidence="3">ORC1/DEAH AAA+ ATPase domain-containing protein</fullName>
    </recommendedName>
</protein>
<feature type="domain" description="ORC1/DEAH AAA+ ATPase" evidence="3">
    <location>
        <begin position="567"/>
        <end position="670"/>
    </location>
</feature>
<dbReference type="AlphaFoldDB" id="A0A017T1C4"/>
<dbReference type="STRING" id="1192034.CAP_6281"/>
<dbReference type="OrthoDB" id="5523734at2"/>
<name>A0A017T1C4_9BACT</name>
<evidence type="ECO:0000313" key="5">
    <source>
        <dbReference type="Proteomes" id="UP000019678"/>
    </source>
</evidence>
<evidence type="ECO:0000256" key="2">
    <source>
        <dbReference type="SAM" id="Phobius"/>
    </source>
</evidence>
<keyword evidence="2" id="KW-0812">Transmembrane</keyword>
<keyword evidence="5" id="KW-1185">Reference proteome</keyword>
<dbReference type="SUPFAM" id="SSF52540">
    <property type="entry name" value="P-loop containing nucleoside triphosphate hydrolases"/>
    <property type="match status" value="1"/>
</dbReference>